<keyword evidence="4" id="KW-0540">Nuclease</keyword>
<dbReference type="GO" id="GO:0016787">
    <property type="term" value="F:hydrolase activity"/>
    <property type="evidence" value="ECO:0007669"/>
    <property type="project" value="UniProtKB-KW"/>
</dbReference>
<evidence type="ECO:0000256" key="1">
    <source>
        <dbReference type="ARBA" id="ARBA00001968"/>
    </source>
</evidence>
<evidence type="ECO:0000259" key="8">
    <source>
        <dbReference type="Pfam" id="PF13359"/>
    </source>
</evidence>
<dbReference type="Proteomes" id="UP000694843">
    <property type="component" value="Unplaced"/>
</dbReference>
<evidence type="ECO:0000256" key="2">
    <source>
        <dbReference type="ARBA" id="ARBA00004123"/>
    </source>
</evidence>
<organism evidence="9 10">
    <name type="scientific">Hyalella azteca</name>
    <name type="common">Amphipod</name>
    <dbReference type="NCBI Taxonomy" id="294128"/>
    <lineage>
        <taxon>Eukaryota</taxon>
        <taxon>Metazoa</taxon>
        <taxon>Ecdysozoa</taxon>
        <taxon>Arthropoda</taxon>
        <taxon>Crustacea</taxon>
        <taxon>Multicrustacea</taxon>
        <taxon>Malacostraca</taxon>
        <taxon>Eumalacostraca</taxon>
        <taxon>Peracarida</taxon>
        <taxon>Amphipoda</taxon>
        <taxon>Senticaudata</taxon>
        <taxon>Talitrida</taxon>
        <taxon>Talitroidea</taxon>
        <taxon>Hyalellidae</taxon>
        <taxon>Hyalella</taxon>
    </lineage>
</organism>
<keyword evidence="9" id="KW-1185">Reference proteome</keyword>
<dbReference type="PANTHER" id="PTHR22930:SF269">
    <property type="entry name" value="NUCLEASE HARBI1-LIKE PROTEIN"/>
    <property type="match status" value="1"/>
</dbReference>
<evidence type="ECO:0000256" key="4">
    <source>
        <dbReference type="ARBA" id="ARBA00022722"/>
    </source>
</evidence>
<evidence type="ECO:0000313" key="9">
    <source>
        <dbReference type="Proteomes" id="UP000694843"/>
    </source>
</evidence>
<evidence type="ECO:0000256" key="5">
    <source>
        <dbReference type="ARBA" id="ARBA00022723"/>
    </source>
</evidence>
<dbReference type="KEGG" id="hazt:108664701"/>
<dbReference type="InterPro" id="IPR027806">
    <property type="entry name" value="HARBI1_dom"/>
</dbReference>
<keyword evidence="6" id="KW-0378">Hydrolase</keyword>
<accession>A0A8B7MZ76</accession>
<sequence length="414" mass="47201">MESGNDSEFEEAFDEAVGEIVMILSEELREIANQDRVWVKDWAGRRDNARASTTSFLEQSTEDIPAYEKHLRISTEQFNELLNIIEPQITKKDTIMRNAITPKEKLEVTLRYLATGDSFQFLALLFCVSAAAISKFIPEVLLAIINGLQHYLKVPKTVDEWRQVQKSFEMTWNFPNCCGALDGRHIALRRPPDGRAELFKYRGRYSVVLLALVDADSKFLYVEVDTNGRADDMCVFRSSSLKTAIKNNSLNLPPDHVIIADNTFPLTTSIMKPFSKRDFSAVERIFNYRLSRARRVVDNAFGILAARFEVFRKEIELDVSTTDLIVRAACTIHNWLCTVSPETYLGKGWADFEDAETGEIHPGLWRETAVELPPLRTSRAVCPYTKEAAKKRNSIATYFSEEGQVPFQMRAIEM</sequence>
<dbReference type="OMA" id="IMRNAIT"/>
<dbReference type="PANTHER" id="PTHR22930">
    <property type="match status" value="1"/>
</dbReference>
<dbReference type="AlphaFoldDB" id="A0A8B7MZ76"/>
<dbReference type="GO" id="GO:0046872">
    <property type="term" value="F:metal ion binding"/>
    <property type="evidence" value="ECO:0007669"/>
    <property type="project" value="UniProtKB-KW"/>
</dbReference>
<evidence type="ECO:0000256" key="7">
    <source>
        <dbReference type="ARBA" id="ARBA00023242"/>
    </source>
</evidence>
<dbReference type="GO" id="GO:0004518">
    <property type="term" value="F:nuclease activity"/>
    <property type="evidence" value="ECO:0007669"/>
    <property type="project" value="UniProtKB-KW"/>
</dbReference>
<dbReference type="Pfam" id="PF13359">
    <property type="entry name" value="DDE_Tnp_4"/>
    <property type="match status" value="1"/>
</dbReference>
<comment type="subcellular location">
    <subcellularLocation>
        <location evidence="2">Nucleus</location>
    </subcellularLocation>
</comment>
<reference evidence="10" key="1">
    <citation type="submission" date="2025-08" db="UniProtKB">
        <authorList>
            <consortium name="RefSeq"/>
        </authorList>
    </citation>
    <scope>IDENTIFICATION</scope>
    <source>
        <tissue evidence="10">Whole organism</tissue>
    </source>
</reference>
<name>A0A8B7MZ76_HYAAZ</name>
<evidence type="ECO:0000256" key="6">
    <source>
        <dbReference type="ARBA" id="ARBA00022801"/>
    </source>
</evidence>
<dbReference type="GO" id="GO:0005634">
    <property type="term" value="C:nucleus"/>
    <property type="evidence" value="ECO:0007669"/>
    <property type="project" value="UniProtKB-SubCell"/>
</dbReference>
<dbReference type="GeneID" id="108664701"/>
<gene>
    <name evidence="10" type="primary">LOC108664701</name>
</gene>
<dbReference type="InterPro" id="IPR045249">
    <property type="entry name" value="HARBI1-like"/>
</dbReference>
<evidence type="ECO:0000313" key="10">
    <source>
        <dbReference type="RefSeq" id="XP_018006856.1"/>
    </source>
</evidence>
<proteinExistence type="inferred from homology"/>
<dbReference type="OrthoDB" id="5971912at2759"/>
<feature type="domain" description="DDE Tnp4" evidence="8">
    <location>
        <begin position="181"/>
        <end position="334"/>
    </location>
</feature>
<comment type="cofactor">
    <cofactor evidence="1">
        <name>a divalent metal cation</name>
        <dbReference type="ChEBI" id="CHEBI:60240"/>
    </cofactor>
</comment>
<keyword evidence="7" id="KW-0539">Nucleus</keyword>
<keyword evidence="5" id="KW-0479">Metal-binding</keyword>
<evidence type="ECO:0000256" key="3">
    <source>
        <dbReference type="ARBA" id="ARBA00006958"/>
    </source>
</evidence>
<dbReference type="RefSeq" id="XP_018006856.1">
    <property type="nucleotide sequence ID" value="XM_018151367.2"/>
</dbReference>
<protein>
    <submittedName>
        <fullName evidence="10">Protein ANTAGONIST OF LIKE HETEROCHROMATIN PROTEIN 1</fullName>
    </submittedName>
</protein>
<comment type="similarity">
    <text evidence="3">Belongs to the HARBI1 family.</text>
</comment>